<dbReference type="Pfam" id="PF00072">
    <property type="entry name" value="Response_reg"/>
    <property type="match status" value="1"/>
</dbReference>
<dbReference type="PROSITE" id="PS50110">
    <property type="entry name" value="RESPONSE_REGULATORY"/>
    <property type="match status" value="1"/>
</dbReference>
<evidence type="ECO:0000256" key="1">
    <source>
        <dbReference type="ARBA" id="ARBA00000085"/>
    </source>
</evidence>
<dbReference type="Pfam" id="PF01627">
    <property type="entry name" value="Hpt"/>
    <property type="match status" value="1"/>
</dbReference>
<dbReference type="GO" id="GO:0000155">
    <property type="term" value="F:phosphorelay sensor kinase activity"/>
    <property type="evidence" value="ECO:0007669"/>
    <property type="project" value="InterPro"/>
</dbReference>
<dbReference type="PRINTS" id="PR00344">
    <property type="entry name" value="BCTRLSENSOR"/>
</dbReference>
<dbReference type="CDD" id="cd16916">
    <property type="entry name" value="HATPase_CheA-like"/>
    <property type="match status" value="1"/>
</dbReference>
<dbReference type="InterPro" id="IPR001789">
    <property type="entry name" value="Sig_transdc_resp-reg_receiver"/>
</dbReference>
<evidence type="ECO:0000313" key="14">
    <source>
        <dbReference type="Proteomes" id="UP000318478"/>
    </source>
</evidence>
<dbReference type="AlphaFoldDB" id="A0A5C5YDB8"/>
<dbReference type="PROSITE" id="PS50894">
    <property type="entry name" value="HPT"/>
    <property type="match status" value="1"/>
</dbReference>
<dbReference type="Gene3D" id="3.40.50.2300">
    <property type="match status" value="1"/>
</dbReference>
<dbReference type="SUPFAM" id="SSF55874">
    <property type="entry name" value="ATPase domain of HSP90 chaperone/DNA topoisomerase II/histidine kinase"/>
    <property type="match status" value="1"/>
</dbReference>
<dbReference type="InterPro" id="IPR003594">
    <property type="entry name" value="HATPase_dom"/>
</dbReference>
<keyword evidence="5" id="KW-0418">Kinase</keyword>
<dbReference type="InterPro" id="IPR037006">
    <property type="entry name" value="CheA-like_homodim_sf"/>
</dbReference>
<dbReference type="SUPFAM" id="SSF50341">
    <property type="entry name" value="CheW-like"/>
    <property type="match status" value="2"/>
</dbReference>
<dbReference type="PANTHER" id="PTHR43395:SF1">
    <property type="entry name" value="CHEMOTAXIS PROTEIN CHEA"/>
    <property type="match status" value="1"/>
</dbReference>
<dbReference type="PROSITE" id="PS50851">
    <property type="entry name" value="CHEW"/>
    <property type="match status" value="2"/>
</dbReference>
<dbReference type="InterPro" id="IPR002545">
    <property type="entry name" value="CheW-lke_dom"/>
</dbReference>
<dbReference type="InterPro" id="IPR036061">
    <property type="entry name" value="CheW-like_dom_sf"/>
</dbReference>
<dbReference type="Gene3D" id="3.30.565.10">
    <property type="entry name" value="Histidine kinase-like ATPase, C-terminal domain"/>
    <property type="match status" value="1"/>
</dbReference>
<dbReference type="Gene3D" id="2.40.50.180">
    <property type="entry name" value="CheA-289, Domain 4"/>
    <property type="match status" value="1"/>
</dbReference>
<feature type="compositionally biased region" description="Pro residues" evidence="8">
    <location>
        <begin position="190"/>
        <end position="206"/>
    </location>
</feature>
<feature type="domain" description="Response regulatory" evidence="10">
    <location>
        <begin position="791"/>
        <end position="909"/>
    </location>
</feature>
<evidence type="ECO:0000313" key="13">
    <source>
        <dbReference type="EMBL" id="TWT72783.1"/>
    </source>
</evidence>
<feature type="modified residue" description="4-aspartylphosphate" evidence="7">
    <location>
        <position position="842"/>
    </location>
</feature>
<dbReference type="GO" id="GO:0005737">
    <property type="term" value="C:cytoplasm"/>
    <property type="evidence" value="ECO:0007669"/>
    <property type="project" value="InterPro"/>
</dbReference>
<evidence type="ECO:0000256" key="4">
    <source>
        <dbReference type="ARBA" id="ARBA00022679"/>
    </source>
</evidence>
<dbReference type="Proteomes" id="UP000318478">
    <property type="component" value="Unassembled WGS sequence"/>
</dbReference>
<feature type="domain" description="Histidine kinase" evidence="9">
    <location>
        <begin position="240"/>
        <end position="473"/>
    </location>
</feature>
<dbReference type="Pfam" id="PF02518">
    <property type="entry name" value="HATPase_c"/>
    <property type="match status" value="1"/>
</dbReference>
<evidence type="ECO:0000256" key="7">
    <source>
        <dbReference type="PROSITE-ProRule" id="PRU00169"/>
    </source>
</evidence>
<dbReference type="PANTHER" id="PTHR43395">
    <property type="entry name" value="SENSOR HISTIDINE KINASE CHEA"/>
    <property type="match status" value="1"/>
</dbReference>
<dbReference type="EC" id="2.7.13.3" evidence="2"/>
<dbReference type="Pfam" id="PF01584">
    <property type="entry name" value="CheW"/>
    <property type="match status" value="2"/>
</dbReference>
<keyword evidence="14" id="KW-1185">Reference proteome</keyword>
<dbReference type="Gene3D" id="1.20.120.160">
    <property type="entry name" value="HPT domain"/>
    <property type="match status" value="1"/>
</dbReference>
<dbReference type="SUPFAM" id="SSF47384">
    <property type="entry name" value="Homodimeric domain of signal transducing histidine kinase"/>
    <property type="match status" value="1"/>
</dbReference>
<evidence type="ECO:0000256" key="5">
    <source>
        <dbReference type="ARBA" id="ARBA00022777"/>
    </source>
</evidence>
<dbReference type="Gene3D" id="2.30.30.40">
    <property type="entry name" value="SH3 Domains"/>
    <property type="match status" value="1"/>
</dbReference>
<feature type="domain" description="CheW-like" evidence="11">
    <location>
        <begin position="475"/>
        <end position="617"/>
    </location>
</feature>
<comment type="catalytic activity">
    <reaction evidence="1">
        <text>ATP + protein L-histidine = ADP + protein N-phospho-L-histidine.</text>
        <dbReference type="EC" id="2.7.13.3"/>
    </reaction>
</comment>
<dbReference type="InterPro" id="IPR004358">
    <property type="entry name" value="Sig_transdc_His_kin-like_C"/>
</dbReference>
<dbReference type="InterPro" id="IPR051315">
    <property type="entry name" value="Bact_Chemotaxis_CheA"/>
</dbReference>
<dbReference type="InterPro" id="IPR036097">
    <property type="entry name" value="HisK_dim/P_sf"/>
</dbReference>
<proteinExistence type="predicted"/>
<evidence type="ECO:0000259" key="9">
    <source>
        <dbReference type="PROSITE" id="PS50109"/>
    </source>
</evidence>
<dbReference type="FunFam" id="3.30.565.10:FF:000016">
    <property type="entry name" value="Chemotaxis protein CheA, putative"/>
    <property type="match status" value="1"/>
</dbReference>
<keyword evidence="3 7" id="KW-0597">Phosphoprotein</keyword>
<dbReference type="SUPFAM" id="SSF47226">
    <property type="entry name" value="Histidine-containing phosphotransfer domain, HPT domain"/>
    <property type="match status" value="1"/>
</dbReference>
<dbReference type="EMBL" id="SJPO01000011">
    <property type="protein sequence ID" value="TWT72783.1"/>
    <property type="molecule type" value="Genomic_DNA"/>
</dbReference>
<evidence type="ECO:0000256" key="8">
    <source>
        <dbReference type="SAM" id="MobiDB-lite"/>
    </source>
</evidence>
<sequence length="924" mass="99887">MVEDNELMNDFVVEAKEHLADVENQFLAIEEQGANIDVNLVNEVFRAIHSIKGAAGFLGLTTVNDLAHSLENLLNMMRNKELTPTSVTIDVMLKAADTLSSMIDDVNNSGSFDISKHVAALDAIAEGNEPAPAAAAEAAAPAAEEPAEEPTEEPAPAASEMSLDDQIEAAIAAKLAEKNAAKAAQEAPAAPAPAAPAPPTPEPPKATPMAEDSQTTKPTPTPAADASIRVSVTVLDCLMNLAGELVLSRNQLMQAVASEEQSGLEATSARIDQVTSELQEAIMQTRMQQIGSVFSRFPRVVRDLSAKLGKQCDLNIEGKEVEVDKTIVEAIGDPLTHLIRNSVDHGLESPDVRVQKGKPATGKIDLRAFYQAGKVRIEIVDDGGGINPAVLKEKAVSKGIITQEKADQMGDREAVRLIFAPGFSTAKEVTDVSGRGVGMDVVRTNIAKLGGTVDVESVLGKGTSIIVTLPLTLAIIPSLIIQAGGDRFAIPQVNIAELVRVRENERDTKLGRVKDAEVLRLRGSLLPLVRLNEALGCGTAEEQARSKTGATNIIVVDSGQTRFGMVVDALHDSEEIVVKPLGRHHKNCRTLAGATILGDGHVALILDIAGVAADEDLRTDEELRAAAGKDNEHVDEEVDMQAVMLFENGPNEQFAAPMDLIARIERIRNDQIDTVGGQEVLQYKNATLPLIRLENCIRAMPPEMMDRSYVVVFEVKGREVGLVAPVLHDITNVTTNVDTSTFAEQGVVGSLVRNDHTVRLIDFYEIAQLSHPEWFLGEEEEEFAENSLPPLILLAEDSTFFRTQVMKMFEEKGYRVEPCEDGQIAWDKLNSGQYTPDVVVTDIEMPNMDGFQLCQKIRDSASLCAVPVIALTSLAGTSDIQRGIEVGIDDYQIKMDREKLLNAIRNFADHGVDRNKNQTQLVEA</sequence>
<name>A0A5C5YDB8_9BACT</name>
<comment type="caution">
    <text evidence="13">The sequence shown here is derived from an EMBL/GenBank/DDBJ whole genome shotgun (WGS) entry which is preliminary data.</text>
</comment>
<dbReference type="SMART" id="SM01231">
    <property type="entry name" value="H-kinase_dim"/>
    <property type="match status" value="1"/>
</dbReference>
<dbReference type="SMART" id="SM00260">
    <property type="entry name" value="CheW"/>
    <property type="match status" value="2"/>
</dbReference>
<dbReference type="SMART" id="SM00387">
    <property type="entry name" value="HATPase_c"/>
    <property type="match status" value="1"/>
</dbReference>
<evidence type="ECO:0000259" key="11">
    <source>
        <dbReference type="PROSITE" id="PS50851"/>
    </source>
</evidence>
<evidence type="ECO:0000256" key="3">
    <source>
        <dbReference type="ARBA" id="ARBA00022553"/>
    </source>
</evidence>
<dbReference type="Gene3D" id="1.10.287.560">
    <property type="entry name" value="Histidine kinase CheA-like, homodimeric domain"/>
    <property type="match status" value="1"/>
</dbReference>
<dbReference type="InterPro" id="IPR036641">
    <property type="entry name" value="HPT_dom_sf"/>
</dbReference>
<accession>A0A5C5YDB8</accession>
<feature type="compositionally biased region" description="Low complexity" evidence="8">
    <location>
        <begin position="130"/>
        <end position="144"/>
    </location>
</feature>
<feature type="modified residue" description="Phosphohistidine" evidence="6">
    <location>
        <position position="49"/>
    </location>
</feature>
<evidence type="ECO:0000256" key="6">
    <source>
        <dbReference type="PROSITE-ProRule" id="PRU00110"/>
    </source>
</evidence>
<keyword evidence="4 13" id="KW-0808">Transferase</keyword>
<feature type="domain" description="CheW-like" evidence="11">
    <location>
        <begin position="640"/>
        <end position="772"/>
    </location>
</feature>
<reference evidence="13 14" key="1">
    <citation type="submission" date="2019-02" db="EMBL/GenBank/DDBJ databases">
        <title>Deep-cultivation of Planctomycetes and their phenomic and genomic characterization uncovers novel biology.</title>
        <authorList>
            <person name="Wiegand S."/>
            <person name="Jogler M."/>
            <person name="Boedeker C."/>
            <person name="Pinto D."/>
            <person name="Vollmers J."/>
            <person name="Rivas-Marin E."/>
            <person name="Kohn T."/>
            <person name="Peeters S.H."/>
            <person name="Heuer A."/>
            <person name="Rast P."/>
            <person name="Oberbeckmann S."/>
            <person name="Bunk B."/>
            <person name="Jeske O."/>
            <person name="Meyerdierks A."/>
            <person name="Storesund J.E."/>
            <person name="Kallscheuer N."/>
            <person name="Luecker S."/>
            <person name="Lage O.M."/>
            <person name="Pohl T."/>
            <person name="Merkel B.J."/>
            <person name="Hornburger P."/>
            <person name="Mueller R.-W."/>
            <person name="Bruemmer F."/>
            <person name="Labrenz M."/>
            <person name="Spormann A.M."/>
            <person name="Op Den Camp H."/>
            <person name="Overmann J."/>
            <person name="Amann R."/>
            <person name="Jetten M.S.M."/>
            <person name="Mascher T."/>
            <person name="Medema M.H."/>
            <person name="Devos D.P."/>
            <person name="Kaster A.-K."/>
            <person name="Ovreas L."/>
            <person name="Rohde M."/>
            <person name="Galperin M.Y."/>
            <person name="Jogler C."/>
        </authorList>
    </citation>
    <scope>NUCLEOTIDE SEQUENCE [LARGE SCALE GENOMIC DNA]</scope>
    <source>
        <strain evidence="13 14">Pla123a</strain>
    </source>
</reference>
<evidence type="ECO:0000259" key="10">
    <source>
        <dbReference type="PROSITE" id="PS50110"/>
    </source>
</evidence>
<gene>
    <name evidence="13" type="primary">cheA</name>
    <name evidence="13" type="ORF">Pla123a_40820</name>
</gene>
<dbReference type="SUPFAM" id="SSF52172">
    <property type="entry name" value="CheY-like"/>
    <property type="match status" value="1"/>
</dbReference>
<dbReference type="InterPro" id="IPR036890">
    <property type="entry name" value="HATPase_C_sf"/>
</dbReference>
<dbReference type="InterPro" id="IPR005467">
    <property type="entry name" value="His_kinase_dom"/>
</dbReference>
<dbReference type="CDD" id="cd00088">
    <property type="entry name" value="HPT"/>
    <property type="match status" value="1"/>
</dbReference>
<dbReference type="SMART" id="SM00073">
    <property type="entry name" value="HPT"/>
    <property type="match status" value="1"/>
</dbReference>
<evidence type="ECO:0000259" key="12">
    <source>
        <dbReference type="PROSITE" id="PS50894"/>
    </source>
</evidence>
<evidence type="ECO:0000256" key="2">
    <source>
        <dbReference type="ARBA" id="ARBA00012438"/>
    </source>
</evidence>
<dbReference type="Pfam" id="PF02895">
    <property type="entry name" value="H-kinase_dim"/>
    <property type="match status" value="1"/>
</dbReference>
<dbReference type="InterPro" id="IPR011006">
    <property type="entry name" value="CheY-like_superfamily"/>
</dbReference>
<protein>
    <recommendedName>
        <fullName evidence="2">histidine kinase</fullName>
        <ecNumber evidence="2">2.7.13.3</ecNumber>
    </recommendedName>
</protein>
<feature type="region of interest" description="Disordered" evidence="8">
    <location>
        <begin position="182"/>
        <end position="224"/>
    </location>
</feature>
<dbReference type="CDD" id="cd00731">
    <property type="entry name" value="CheA_reg"/>
    <property type="match status" value="1"/>
</dbReference>
<dbReference type="SMART" id="SM00448">
    <property type="entry name" value="REC"/>
    <property type="match status" value="1"/>
</dbReference>
<feature type="region of interest" description="Disordered" evidence="8">
    <location>
        <begin position="130"/>
        <end position="161"/>
    </location>
</feature>
<organism evidence="13 14">
    <name type="scientific">Posidoniimonas polymericola</name>
    <dbReference type="NCBI Taxonomy" id="2528002"/>
    <lineage>
        <taxon>Bacteria</taxon>
        <taxon>Pseudomonadati</taxon>
        <taxon>Planctomycetota</taxon>
        <taxon>Planctomycetia</taxon>
        <taxon>Pirellulales</taxon>
        <taxon>Lacipirellulaceae</taxon>
        <taxon>Posidoniimonas</taxon>
    </lineage>
</organism>
<feature type="domain" description="HPt" evidence="12">
    <location>
        <begin position="1"/>
        <end position="106"/>
    </location>
</feature>
<dbReference type="GO" id="GO:0006935">
    <property type="term" value="P:chemotaxis"/>
    <property type="evidence" value="ECO:0007669"/>
    <property type="project" value="InterPro"/>
</dbReference>
<feature type="compositionally biased region" description="Low complexity" evidence="8">
    <location>
        <begin position="207"/>
        <end position="224"/>
    </location>
</feature>
<dbReference type="InterPro" id="IPR008207">
    <property type="entry name" value="Sig_transdc_His_kin_Hpt_dom"/>
</dbReference>
<dbReference type="InterPro" id="IPR004105">
    <property type="entry name" value="CheA-like_dim"/>
</dbReference>
<dbReference type="PROSITE" id="PS50109">
    <property type="entry name" value="HIS_KIN"/>
    <property type="match status" value="1"/>
</dbReference>